<evidence type="ECO:0000259" key="3">
    <source>
        <dbReference type="PROSITE" id="PS51918"/>
    </source>
</evidence>
<keyword evidence="5" id="KW-1185">Reference proteome</keyword>
<dbReference type="GO" id="GO:0004109">
    <property type="term" value="F:coproporphyrinogen oxidase activity"/>
    <property type="evidence" value="ECO:0007669"/>
    <property type="project" value="InterPro"/>
</dbReference>
<dbReference type="PANTHER" id="PTHR13932">
    <property type="entry name" value="COPROPORPHYRINIGEN III OXIDASE"/>
    <property type="match status" value="1"/>
</dbReference>
<protein>
    <recommendedName>
        <fullName evidence="2">Heme chaperone HemW</fullName>
    </recommendedName>
</protein>
<dbReference type="Pfam" id="PF04055">
    <property type="entry name" value="Radical_SAM"/>
    <property type="match status" value="1"/>
</dbReference>
<dbReference type="GO" id="GO:0005737">
    <property type="term" value="C:cytoplasm"/>
    <property type="evidence" value="ECO:0007669"/>
    <property type="project" value="UniProtKB-SubCell"/>
</dbReference>
<dbReference type="SUPFAM" id="SSF102114">
    <property type="entry name" value="Radical SAM enzymes"/>
    <property type="match status" value="1"/>
</dbReference>
<dbReference type="InterPro" id="IPR007197">
    <property type="entry name" value="rSAM"/>
</dbReference>
<reference evidence="4 5" key="1">
    <citation type="submission" date="2020-08" db="EMBL/GenBank/DDBJ databases">
        <title>Genomic Encyclopedia of Type Strains, Phase IV (KMG-V): Genome sequencing to study the core and pangenomes of soil and plant-associated prokaryotes.</title>
        <authorList>
            <person name="Whitman W."/>
        </authorList>
    </citation>
    <scope>NUCLEOTIDE SEQUENCE [LARGE SCALE GENOMIC DNA]</scope>
    <source>
        <strain evidence="4 5">M8UP14</strain>
    </source>
</reference>
<evidence type="ECO:0000256" key="1">
    <source>
        <dbReference type="ARBA" id="ARBA00006100"/>
    </source>
</evidence>
<dbReference type="SFLD" id="SFLDG01065">
    <property type="entry name" value="anaerobic_coproporphyrinogen-I"/>
    <property type="match status" value="1"/>
</dbReference>
<dbReference type="SFLD" id="SFLDF00562">
    <property type="entry name" value="HemN-like__clustered_with_heat"/>
    <property type="match status" value="1"/>
</dbReference>
<dbReference type="NCBIfam" id="TIGR00539">
    <property type="entry name" value="hemN_rel"/>
    <property type="match status" value="1"/>
</dbReference>
<dbReference type="InterPro" id="IPR010723">
    <property type="entry name" value="HemN_C"/>
</dbReference>
<dbReference type="Pfam" id="PF06969">
    <property type="entry name" value="HemN_C"/>
    <property type="match status" value="1"/>
</dbReference>
<dbReference type="Proteomes" id="UP000540989">
    <property type="component" value="Unassembled WGS sequence"/>
</dbReference>
<keyword evidence="2" id="KW-0143">Chaperone</keyword>
<proteinExistence type="inferred from homology"/>
<comment type="subcellular location">
    <subcellularLocation>
        <location evidence="2">Cytoplasm</location>
    </subcellularLocation>
</comment>
<keyword evidence="2" id="KW-0408">Iron</keyword>
<dbReference type="InterPro" id="IPR023404">
    <property type="entry name" value="rSAM_horseshoe"/>
</dbReference>
<dbReference type="Gene3D" id="3.80.30.20">
    <property type="entry name" value="tm_1862 like domain"/>
    <property type="match status" value="1"/>
</dbReference>
<comment type="function">
    <text evidence="2">Probably acts as a heme chaperone, transferring heme to an unknown acceptor. Binds one molecule of heme per monomer, possibly covalently. Binds 1 [4Fe-4S] cluster. The cluster is coordinated with 3 cysteines and an exchangeable S-adenosyl-L-methionine.</text>
</comment>
<dbReference type="EMBL" id="JACHIP010000001">
    <property type="protein sequence ID" value="MBB5055386.1"/>
    <property type="molecule type" value="Genomic_DNA"/>
</dbReference>
<accession>A0A7W7Z8T0</accession>
<dbReference type="PANTHER" id="PTHR13932:SF5">
    <property type="entry name" value="RADICAL S-ADENOSYL METHIONINE DOMAIN-CONTAINING PROTEIN 1, MITOCHONDRIAL"/>
    <property type="match status" value="1"/>
</dbReference>
<sequence>MESLGIYISVPFCKAKCTFCNFASGAFGLERMNAYVDGLVAEIAAARARAVELRAELPGVVDTIYFGGGTPSLLEPVQLQRIFAALHGEFAIAAGSEVTVECAPGQMSEATLDEMIRQGVNRVSFGVQSFVDAEAAAVGRLHTAEQCRAEIARVRAAGISEISLDLIAGLPRQSAASWELSVDAVIDSGVPHASVYMLEVDEESRLGKELIAGGPRYQAMTVPSDEAMTEFYAWAIERFGEARLEQYEISNFARDGHASRHNLKYWQRAPYLGFGVDAHSMLRRGEGAVRLANADSLEAYAVGAEREVTEVDEDGAFEEALFLGLRRNVGVSLDDLKAEFGSGRVETFAGMAGELAKDGLLQQHGARVMLSERGRMISNEVFGELLRVAV</sequence>
<dbReference type="GO" id="GO:0006779">
    <property type="term" value="P:porphyrin-containing compound biosynthetic process"/>
    <property type="evidence" value="ECO:0007669"/>
    <property type="project" value="InterPro"/>
</dbReference>
<evidence type="ECO:0000256" key="2">
    <source>
        <dbReference type="RuleBase" id="RU364116"/>
    </source>
</evidence>
<keyword evidence="2" id="KW-0004">4Fe-4S</keyword>
<dbReference type="SMART" id="SM00729">
    <property type="entry name" value="Elp3"/>
    <property type="match status" value="1"/>
</dbReference>
<dbReference type="RefSeq" id="WP_184213036.1">
    <property type="nucleotide sequence ID" value="NZ_JACHIP010000001.1"/>
</dbReference>
<evidence type="ECO:0000313" key="4">
    <source>
        <dbReference type="EMBL" id="MBB5055386.1"/>
    </source>
</evidence>
<keyword evidence="2" id="KW-0479">Metal-binding</keyword>
<dbReference type="GO" id="GO:0046872">
    <property type="term" value="F:metal ion binding"/>
    <property type="evidence" value="ECO:0007669"/>
    <property type="project" value="UniProtKB-UniRule"/>
</dbReference>
<name>A0A7W7Z8T0_9BACT</name>
<dbReference type="SFLD" id="SFLDS00029">
    <property type="entry name" value="Radical_SAM"/>
    <property type="match status" value="1"/>
</dbReference>
<keyword evidence="2" id="KW-0949">S-adenosyl-L-methionine</keyword>
<gene>
    <name evidence="4" type="ORF">HDF16_000055</name>
</gene>
<dbReference type="GO" id="GO:0051539">
    <property type="term" value="F:4 iron, 4 sulfur cluster binding"/>
    <property type="evidence" value="ECO:0007669"/>
    <property type="project" value="UniProtKB-UniRule"/>
</dbReference>
<keyword evidence="4" id="KW-0560">Oxidoreductase</keyword>
<feature type="domain" description="Radical SAM core" evidence="3">
    <location>
        <begin position="1"/>
        <end position="237"/>
    </location>
</feature>
<keyword evidence="2" id="KW-0411">Iron-sulfur</keyword>
<dbReference type="InterPro" id="IPR058240">
    <property type="entry name" value="rSAM_sf"/>
</dbReference>
<dbReference type="InterPro" id="IPR004559">
    <property type="entry name" value="HemW-like"/>
</dbReference>
<comment type="caution">
    <text evidence="4">The sequence shown here is derived from an EMBL/GenBank/DDBJ whole genome shotgun (WGS) entry which is preliminary data.</text>
</comment>
<organism evidence="4 5">
    <name type="scientific">Granulicella aggregans</name>
    <dbReference type="NCBI Taxonomy" id="474949"/>
    <lineage>
        <taxon>Bacteria</taxon>
        <taxon>Pseudomonadati</taxon>
        <taxon>Acidobacteriota</taxon>
        <taxon>Terriglobia</taxon>
        <taxon>Terriglobales</taxon>
        <taxon>Acidobacteriaceae</taxon>
        <taxon>Granulicella</taxon>
    </lineage>
</organism>
<dbReference type="InterPro" id="IPR034505">
    <property type="entry name" value="Coproporphyrinogen-III_oxidase"/>
</dbReference>
<comment type="similarity">
    <text evidence="1">Belongs to the anaerobic coproporphyrinogen-III oxidase family. HemW subfamily.</text>
</comment>
<dbReference type="InterPro" id="IPR006638">
    <property type="entry name" value="Elp3/MiaA/NifB-like_rSAM"/>
</dbReference>
<keyword evidence="2" id="KW-0963">Cytoplasm</keyword>
<keyword evidence="2" id="KW-0349">Heme</keyword>
<evidence type="ECO:0000313" key="5">
    <source>
        <dbReference type="Proteomes" id="UP000540989"/>
    </source>
</evidence>
<dbReference type="PROSITE" id="PS51918">
    <property type="entry name" value="RADICAL_SAM"/>
    <property type="match status" value="1"/>
</dbReference>
<dbReference type="AlphaFoldDB" id="A0A7W7Z8T0"/>